<evidence type="ECO:0000256" key="5">
    <source>
        <dbReference type="ARBA" id="ARBA00022694"/>
    </source>
</evidence>
<feature type="site" description="Interaction with substrate tRNA" evidence="10">
    <location>
        <position position="135"/>
    </location>
</feature>
<feature type="site" description="Interaction with substrate tRNA" evidence="10">
    <location>
        <position position="157"/>
    </location>
</feature>
<name>A0A7W9A168_9CAUL</name>
<keyword evidence="15" id="KW-1185">Reference proteome</keyword>
<evidence type="ECO:0000256" key="7">
    <source>
        <dbReference type="ARBA" id="ARBA00022840"/>
    </source>
</evidence>
<comment type="caution">
    <text evidence="14">The sequence shown here is derived from an EMBL/GenBank/DDBJ whole genome shotgun (WGS) entry which is preliminary data.</text>
</comment>
<evidence type="ECO:0000256" key="12">
    <source>
        <dbReference type="RuleBase" id="RU003784"/>
    </source>
</evidence>
<dbReference type="AlphaFoldDB" id="A0A7W9A168"/>
<protein>
    <recommendedName>
        <fullName evidence="10">tRNA dimethylallyltransferase</fullName>
        <ecNumber evidence="10">2.5.1.75</ecNumber>
    </recommendedName>
    <alternativeName>
        <fullName evidence="10">Dimethylallyl diphosphate:tRNA dimethylallyltransferase</fullName>
        <shortName evidence="10">DMAPP:tRNA dimethylallyltransferase</shortName>
        <shortName evidence="10">DMATase</shortName>
    </alternativeName>
    <alternativeName>
        <fullName evidence="10">Isopentenyl-diphosphate:tRNA isopentenyltransferase</fullName>
        <shortName evidence="10">IPP transferase</shortName>
        <shortName evidence="10">IPPT</shortName>
        <shortName evidence="10">IPTase</shortName>
    </alternativeName>
</protein>
<feature type="binding site" evidence="10">
    <location>
        <begin position="48"/>
        <end position="53"/>
    </location>
    <ligand>
        <name>substrate</name>
    </ligand>
</feature>
<keyword evidence="6 10" id="KW-0547">Nucleotide-binding</keyword>
<comment type="function">
    <text evidence="2 10 12">Catalyzes the transfer of a dimethylallyl group onto the adenine at position 37 in tRNAs that read codons beginning with uridine, leading to the formation of N6-(dimethylallyl)adenosine (i(6)A).</text>
</comment>
<reference evidence="14 15" key="1">
    <citation type="submission" date="2020-08" db="EMBL/GenBank/DDBJ databases">
        <title>Genomic Encyclopedia of Type Strains, Phase IV (KMG-IV): sequencing the most valuable type-strain genomes for metagenomic binning, comparative biology and taxonomic classification.</title>
        <authorList>
            <person name="Goeker M."/>
        </authorList>
    </citation>
    <scope>NUCLEOTIDE SEQUENCE [LARGE SCALE GENOMIC DNA]</scope>
    <source>
        <strain evidence="14 15">DSM 24448</strain>
    </source>
</reference>
<dbReference type="HAMAP" id="MF_00185">
    <property type="entry name" value="IPP_trans"/>
    <property type="match status" value="1"/>
</dbReference>
<keyword evidence="5 10" id="KW-0819">tRNA processing</keyword>
<feature type="region of interest" description="Interaction with substrate tRNA" evidence="10">
    <location>
        <begin position="71"/>
        <end position="74"/>
    </location>
</feature>
<comment type="similarity">
    <text evidence="3 10 13">Belongs to the IPP transferase family.</text>
</comment>
<dbReference type="Gene3D" id="1.10.20.140">
    <property type="match status" value="1"/>
</dbReference>
<dbReference type="PANTHER" id="PTHR11088">
    <property type="entry name" value="TRNA DIMETHYLALLYLTRANSFERASE"/>
    <property type="match status" value="1"/>
</dbReference>
<dbReference type="SUPFAM" id="SSF52540">
    <property type="entry name" value="P-loop containing nucleoside triphosphate hydrolases"/>
    <property type="match status" value="1"/>
</dbReference>
<evidence type="ECO:0000256" key="10">
    <source>
        <dbReference type="HAMAP-Rule" id="MF_00185"/>
    </source>
</evidence>
<dbReference type="Proteomes" id="UP000548978">
    <property type="component" value="Unassembled WGS sequence"/>
</dbReference>
<dbReference type="GO" id="GO:0005524">
    <property type="term" value="F:ATP binding"/>
    <property type="evidence" value="ECO:0007669"/>
    <property type="project" value="UniProtKB-UniRule"/>
</dbReference>
<comment type="catalytic activity">
    <reaction evidence="9 10 11">
        <text>adenosine(37) in tRNA + dimethylallyl diphosphate = N(6)-dimethylallyladenosine(37) in tRNA + diphosphate</text>
        <dbReference type="Rhea" id="RHEA:26482"/>
        <dbReference type="Rhea" id="RHEA-COMP:10162"/>
        <dbReference type="Rhea" id="RHEA-COMP:10375"/>
        <dbReference type="ChEBI" id="CHEBI:33019"/>
        <dbReference type="ChEBI" id="CHEBI:57623"/>
        <dbReference type="ChEBI" id="CHEBI:74411"/>
        <dbReference type="ChEBI" id="CHEBI:74415"/>
        <dbReference type="EC" id="2.5.1.75"/>
    </reaction>
</comment>
<comment type="subunit">
    <text evidence="10">Monomer.</text>
</comment>
<gene>
    <name evidence="10" type="primary">miaA</name>
    <name evidence="14" type="ORF">FHS65_000242</name>
</gene>
<evidence type="ECO:0000256" key="9">
    <source>
        <dbReference type="ARBA" id="ARBA00049563"/>
    </source>
</evidence>
<feature type="binding site" evidence="10">
    <location>
        <begin position="46"/>
        <end position="53"/>
    </location>
    <ligand>
        <name>ATP</name>
        <dbReference type="ChEBI" id="CHEBI:30616"/>
    </ligand>
</feature>
<feature type="region of interest" description="Interaction with substrate tRNA" evidence="10">
    <location>
        <begin position="193"/>
        <end position="197"/>
    </location>
</feature>
<accession>A0A7W9A168</accession>
<organism evidence="14 15">
    <name type="scientific">Brevundimonas halotolerans</name>
    <dbReference type="NCBI Taxonomy" id="69670"/>
    <lineage>
        <taxon>Bacteria</taxon>
        <taxon>Pseudomonadati</taxon>
        <taxon>Pseudomonadota</taxon>
        <taxon>Alphaproteobacteria</taxon>
        <taxon>Caulobacterales</taxon>
        <taxon>Caulobacteraceae</taxon>
        <taxon>Brevundimonas</taxon>
    </lineage>
</organism>
<keyword evidence="4 10" id="KW-0808">Transferase</keyword>
<dbReference type="Pfam" id="PF01715">
    <property type="entry name" value="IPPT"/>
    <property type="match status" value="1"/>
</dbReference>
<evidence type="ECO:0000256" key="6">
    <source>
        <dbReference type="ARBA" id="ARBA00022741"/>
    </source>
</evidence>
<keyword evidence="8 10" id="KW-0460">Magnesium</keyword>
<dbReference type="EMBL" id="JACIJB010000001">
    <property type="protein sequence ID" value="MBB5659524.1"/>
    <property type="molecule type" value="Genomic_DNA"/>
</dbReference>
<dbReference type="InterPro" id="IPR018022">
    <property type="entry name" value="IPT"/>
</dbReference>
<dbReference type="PANTHER" id="PTHR11088:SF60">
    <property type="entry name" value="TRNA DIMETHYLALLYLTRANSFERASE"/>
    <property type="match status" value="1"/>
</dbReference>
<evidence type="ECO:0000313" key="14">
    <source>
        <dbReference type="EMBL" id="MBB5659524.1"/>
    </source>
</evidence>
<evidence type="ECO:0000256" key="1">
    <source>
        <dbReference type="ARBA" id="ARBA00001946"/>
    </source>
</evidence>
<dbReference type="NCBIfam" id="TIGR00174">
    <property type="entry name" value="miaA"/>
    <property type="match status" value="1"/>
</dbReference>
<dbReference type="GO" id="GO:0052381">
    <property type="term" value="F:tRNA dimethylallyltransferase activity"/>
    <property type="evidence" value="ECO:0007669"/>
    <property type="project" value="UniProtKB-UniRule"/>
</dbReference>
<comment type="caution">
    <text evidence="10">Lacks conserved residue(s) required for the propagation of feature annotation.</text>
</comment>
<evidence type="ECO:0000313" key="15">
    <source>
        <dbReference type="Proteomes" id="UP000548978"/>
    </source>
</evidence>
<dbReference type="Gene3D" id="3.40.50.300">
    <property type="entry name" value="P-loop containing nucleotide triphosphate hydrolases"/>
    <property type="match status" value="1"/>
</dbReference>
<evidence type="ECO:0000256" key="11">
    <source>
        <dbReference type="RuleBase" id="RU003783"/>
    </source>
</evidence>
<dbReference type="OrthoDB" id="9776390at2"/>
<evidence type="ECO:0000256" key="13">
    <source>
        <dbReference type="RuleBase" id="RU003785"/>
    </source>
</evidence>
<evidence type="ECO:0000256" key="8">
    <source>
        <dbReference type="ARBA" id="ARBA00022842"/>
    </source>
</evidence>
<dbReference type="GO" id="GO:0006400">
    <property type="term" value="P:tRNA modification"/>
    <property type="evidence" value="ECO:0007669"/>
    <property type="project" value="TreeGrafter"/>
</dbReference>
<comment type="cofactor">
    <cofactor evidence="1 10">
        <name>Mg(2+)</name>
        <dbReference type="ChEBI" id="CHEBI:18420"/>
    </cofactor>
</comment>
<dbReference type="RefSeq" id="WP_123286862.1">
    <property type="nucleotide sequence ID" value="NZ_JACIJB010000001.1"/>
</dbReference>
<evidence type="ECO:0000256" key="3">
    <source>
        <dbReference type="ARBA" id="ARBA00005842"/>
    </source>
</evidence>
<keyword evidence="7 10" id="KW-0067">ATP-binding</keyword>
<evidence type="ECO:0000256" key="4">
    <source>
        <dbReference type="ARBA" id="ARBA00022679"/>
    </source>
</evidence>
<proteinExistence type="inferred from homology"/>
<sequence>MTACLSGTACSLAREGVYRAFYPPDRIGARFHLSQGEPARLTLIGGPTASGKSARALELAERTGAVIVNADSQQLYAELRVLSARPDAEEEVRAEHRLYGVAAGDDPWSVGRWVRAVQDLLEELDGRPAVLVGGTGLYFTALTKGLADIPPVPGAVRQTVEADYDRLGEAAFRQRLAEVDPGAAARIEENDRQRLIRAMAVADHTGRALSDWQADTRPVLTPGSWTGQVLMPEREALYTACDARCAVMLERGALEEVQALLDRDLSPALPVMKAVGVRELAAHLRGETSREEALDQMRQATRNYAKRQLTWFRNQMPDWDRV</sequence>
<evidence type="ECO:0000256" key="2">
    <source>
        <dbReference type="ARBA" id="ARBA00003213"/>
    </source>
</evidence>
<dbReference type="InterPro" id="IPR027417">
    <property type="entry name" value="P-loop_NTPase"/>
</dbReference>
<dbReference type="EC" id="2.5.1.75" evidence="10"/>
<dbReference type="InterPro" id="IPR039657">
    <property type="entry name" value="Dimethylallyltransferase"/>
</dbReference>